<dbReference type="PRINTS" id="PR00958">
    <property type="entry name" value="HOMSERKINASE"/>
</dbReference>
<dbReference type="NCBIfam" id="TIGR00191">
    <property type="entry name" value="thrB"/>
    <property type="match status" value="1"/>
</dbReference>
<dbReference type="UniPathway" id="UPA00050">
    <property type="reaction ID" value="UER00064"/>
</dbReference>
<dbReference type="GO" id="GO:0004413">
    <property type="term" value="F:homoserine kinase activity"/>
    <property type="evidence" value="ECO:0007669"/>
    <property type="project" value="UniProtKB-UniRule"/>
</dbReference>
<gene>
    <name evidence="13" type="primary">thrB</name>
    <name evidence="16" type="ORF">C8E97_6010</name>
</gene>
<comment type="catalytic activity">
    <reaction evidence="11 13">
        <text>L-homoserine + ATP = O-phospho-L-homoserine + ADP + H(+)</text>
        <dbReference type="Rhea" id="RHEA:13985"/>
        <dbReference type="ChEBI" id="CHEBI:15378"/>
        <dbReference type="ChEBI" id="CHEBI:30616"/>
        <dbReference type="ChEBI" id="CHEBI:57476"/>
        <dbReference type="ChEBI" id="CHEBI:57590"/>
        <dbReference type="ChEBI" id="CHEBI:456216"/>
        <dbReference type="EC" id="2.7.1.39"/>
    </reaction>
</comment>
<organism evidence="16 17">
    <name type="scientific">Saccharothrix australiensis</name>
    <dbReference type="NCBI Taxonomy" id="2072"/>
    <lineage>
        <taxon>Bacteria</taxon>
        <taxon>Bacillati</taxon>
        <taxon>Actinomycetota</taxon>
        <taxon>Actinomycetes</taxon>
        <taxon>Pseudonocardiales</taxon>
        <taxon>Pseudonocardiaceae</taxon>
        <taxon>Saccharothrix</taxon>
    </lineage>
</organism>
<comment type="caution">
    <text evidence="16">The sequence shown here is derived from an EMBL/GenBank/DDBJ whole genome shotgun (WGS) entry which is preliminary data.</text>
</comment>
<evidence type="ECO:0000256" key="5">
    <source>
        <dbReference type="ARBA" id="ARBA00022605"/>
    </source>
</evidence>
<evidence type="ECO:0000256" key="13">
    <source>
        <dbReference type="HAMAP-Rule" id="MF_00384"/>
    </source>
</evidence>
<sequence length="291" mass="29322">MTGVRVTVPASSANLGSGFDALGLALGLHDEVEFEVAPSGLVIEVSGEGAAGVPDDESHLVVRAFRAACARLGVDVPGLRLRCRNAIPHARGLGSSSAAVVAGVAAGYALAGHELDTTALRLAAEFEGHADNAAAAMFGGVVVAWTQGDGFHAVRLDPHPALAPVVLVPEQMSATKTTRGLLPGSVPHADAAFAAGRAALAVHALTADPSLLLAALDDRLHEPYREPAWPATSALVRALRAAGVPAAVSGAGPTVLALPEDGKPPEGVDLSGFTTHHVPVDEVGVRVAPLG</sequence>
<evidence type="ECO:0000256" key="11">
    <source>
        <dbReference type="ARBA" id="ARBA00049375"/>
    </source>
</evidence>
<dbReference type="InterPro" id="IPR006204">
    <property type="entry name" value="GHMP_kinase_N_dom"/>
</dbReference>
<protein>
    <recommendedName>
        <fullName evidence="4 13">Homoserine kinase</fullName>
        <shortName evidence="13">HK</shortName>
        <shortName evidence="13">HSK</shortName>
        <ecNumber evidence="3 13">2.7.1.39</ecNumber>
    </recommendedName>
</protein>
<comment type="subcellular location">
    <subcellularLocation>
        <location evidence="13">Cytoplasm</location>
    </subcellularLocation>
</comment>
<evidence type="ECO:0000313" key="16">
    <source>
        <dbReference type="EMBL" id="RKT57292.1"/>
    </source>
</evidence>
<dbReference type="HAMAP" id="MF_00384">
    <property type="entry name" value="Homoser_kinase"/>
    <property type="match status" value="1"/>
</dbReference>
<dbReference type="Pfam" id="PF08544">
    <property type="entry name" value="GHMP_kinases_C"/>
    <property type="match status" value="1"/>
</dbReference>
<dbReference type="EMBL" id="RBXO01000001">
    <property type="protein sequence ID" value="RKT57292.1"/>
    <property type="molecule type" value="Genomic_DNA"/>
</dbReference>
<dbReference type="RefSeq" id="WP_170212031.1">
    <property type="nucleotide sequence ID" value="NZ_RBXO01000001.1"/>
</dbReference>
<dbReference type="InterPro" id="IPR006203">
    <property type="entry name" value="GHMP_knse_ATP-bd_CS"/>
</dbReference>
<evidence type="ECO:0000256" key="12">
    <source>
        <dbReference type="ARBA" id="ARBA00049954"/>
    </source>
</evidence>
<evidence type="ECO:0000259" key="15">
    <source>
        <dbReference type="Pfam" id="PF08544"/>
    </source>
</evidence>
<evidence type="ECO:0000256" key="2">
    <source>
        <dbReference type="ARBA" id="ARBA00007370"/>
    </source>
</evidence>
<dbReference type="PIRSF" id="PIRSF000676">
    <property type="entry name" value="Homoser_kin"/>
    <property type="match status" value="1"/>
</dbReference>
<dbReference type="GO" id="GO:0005524">
    <property type="term" value="F:ATP binding"/>
    <property type="evidence" value="ECO:0007669"/>
    <property type="project" value="UniProtKB-UniRule"/>
</dbReference>
<dbReference type="PROSITE" id="PS00627">
    <property type="entry name" value="GHMP_KINASES_ATP"/>
    <property type="match status" value="1"/>
</dbReference>
<keyword evidence="17" id="KW-1185">Reference proteome</keyword>
<feature type="binding site" evidence="13">
    <location>
        <begin position="88"/>
        <end position="98"/>
    </location>
    <ligand>
        <name>ATP</name>
        <dbReference type="ChEBI" id="CHEBI:30616"/>
    </ligand>
</feature>
<dbReference type="SUPFAM" id="SSF55060">
    <property type="entry name" value="GHMP Kinase, C-terminal domain"/>
    <property type="match status" value="1"/>
</dbReference>
<evidence type="ECO:0000259" key="14">
    <source>
        <dbReference type="Pfam" id="PF00288"/>
    </source>
</evidence>
<dbReference type="Gene3D" id="3.30.70.890">
    <property type="entry name" value="GHMP kinase, C-terminal domain"/>
    <property type="match status" value="1"/>
</dbReference>
<dbReference type="Pfam" id="PF00288">
    <property type="entry name" value="GHMP_kinases_N"/>
    <property type="match status" value="1"/>
</dbReference>
<dbReference type="Proteomes" id="UP000282084">
    <property type="component" value="Unassembled WGS sequence"/>
</dbReference>
<comment type="similarity">
    <text evidence="2 13">Belongs to the GHMP kinase family. Homoserine kinase subfamily.</text>
</comment>
<dbReference type="SUPFAM" id="SSF54211">
    <property type="entry name" value="Ribosomal protein S5 domain 2-like"/>
    <property type="match status" value="1"/>
</dbReference>
<dbReference type="EC" id="2.7.1.39" evidence="3 13"/>
<name>A0A495W6J6_9PSEU</name>
<dbReference type="InterPro" id="IPR020568">
    <property type="entry name" value="Ribosomal_Su5_D2-typ_SF"/>
</dbReference>
<evidence type="ECO:0000256" key="8">
    <source>
        <dbReference type="ARBA" id="ARBA00022741"/>
    </source>
</evidence>
<dbReference type="GO" id="GO:0009088">
    <property type="term" value="P:threonine biosynthetic process"/>
    <property type="evidence" value="ECO:0007669"/>
    <property type="project" value="UniProtKB-UniRule"/>
</dbReference>
<feature type="domain" description="GHMP kinase C-terminal" evidence="15">
    <location>
        <begin position="212"/>
        <end position="263"/>
    </location>
</feature>
<evidence type="ECO:0000256" key="4">
    <source>
        <dbReference type="ARBA" id="ARBA00017858"/>
    </source>
</evidence>
<keyword evidence="10 13" id="KW-0067">ATP-binding</keyword>
<keyword evidence="13" id="KW-0963">Cytoplasm</keyword>
<evidence type="ECO:0000256" key="10">
    <source>
        <dbReference type="ARBA" id="ARBA00022840"/>
    </source>
</evidence>
<keyword evidence="8 13" id="KW-0547">Nucleotide-binding</keyword>
<evidence type="ECO:0000256" key="1">
    <source>
        <dbReference type="ARBA" id="ARBA00005015"/>
    </source>
</evidence>
<dbReference type="InterPro" id="IPR036554">
    <property type="entry name" value="GHMP_kinase_C_sf"/>
</dbReference>
<dbReference type="InterPro" id="IPR000870">
    <property type="entry name" value="Homoserine_kinase"/>
</dbReference>
<comment type="pathway">
    <text evidence="1 13">Amino-acid biosynthesis; L-threonine biosynthesis; L-threonine from L-aspartate: step 4/5.</text>
</comment>
<evidence type="ECO:0000256" key="3">
    <source>
        <dbReference type="ARBA" id="ARBA00012078"/>
    </source>
</evidence>
<dbReference type="InterPro" id="IPR014721">
    <property type="entry name" value="Ribsml_uS5_D2-typ_fold_subgr"/>
</dbReference>
<accession>A0A495W6J6</accession>
<dbReference type="PANTHER" id="PTHR20861:SF1">
    <property type="entry name" value="HOMOSERINE KINASE"/>
    <property type="match status" value="1"/>
</dbReference>
<dbReference type="Gene3D" id="3.30.230.10">
    <property type="match status" value="1"/>
</dbReference>
<dbReference type="AlphaFoldDB" id="A0A495W6J6"/>
<feature type="domain" description="GHMP kinase N-terminal" evidence="14">
    <location>
        <begin position="60"/>
        <end position="140"/>
    </location>
</feature>
<dbReference type="GO" id="GO:0005737">
    <property type="term" value="C:cytoplasm"/>
    <property type="evidence" value="ECO:0007669"/>
    <property type="project" value="UniProtKB-SubCell"/>
</dbReference>
<dbReference type="PANTHER" id="PTHR20861">
    <property type="entry name" value="HOMOSERINE/4-DIPHOSPHOCYTIDYL-2-C-METHYL-D-ERYTHRITOL KINASE"/>
    <property type="match status" value="1"/>
</dbReference>
<proteinExistence type="inferred from homology"/>
<keyword evidence="5 13" id="KW-0028">Amino-acid biosynthesis</keyword>
<evidence type="ECO:0000313" key="17">
    <source>
        <dbReference type="Proteomes" id="UP000282084"/>
    </source>
</evidence>
<comment type="function">
    <text evidence="12 13">Catalyzes the ATP-dependent phosphorylation of L-homoserine to L-homoserine phosphate.</text>
</comment>
<keyword evidence="9 13" id="KW-0418">Kinase</keyword>
<evidence type="ECO:0000256" key="9">
    <source>
        <dbReference type="ARBA" id="ARBA00022777"/>
    </source>
</evidence>
<dbReference type="InterPro" id="IPR013750">
    <property type="entry name" value="GHMP_kinase_C_dom"/>
</dbReference>
<evidence type="ECO:0000256" key="6">
    <source>
        <dbReference type="ARBA" id="ARBA00022679"/>
    </source>
</evidence>
<reference evidence="16 17" key="1">
    <citation type="submission" date="2018-10" db="EMBL/GenBank/DDBJ databases">
        <title>Sequencing the genomes of 1000 actinobacteria strains.</title>
        <authorList>
            <person name="Klenk H.-P."/>
        </authorList>
    </citation>
    <scope>NUCLEOTIDE SEQUENCE [LARGE SCALE GENOMIC DNA]</scope>
    <source>
        <strain evidence="16 17">DSM 43800</strain>
    </source>
</reference>
<evidence type="ECO:0000256" key="7">
    <source>
        <dbReference type="ARBA" id="ARBA00022697"/>
    </source>
</evidence>
<keyword evidence="7 13" id="KW-0791">Threonine biosynthesis</keyword>
<keyword evidence="6 13" id="KW-0808">Transferase</keyword>